<sequence length="104" mass="11336">MPQITLNIKGTNETKFSFTLDPDTTSVLDLKGLIEAQDAEIPKDTQRLIYGGRILKDEEKLSTYKIQDASTVHLVKGKPKQQPAAAEPRQATTQAVPDASTTAP</sequence>
<dbReference type="SMART" id="SM00213">
    <property type="entry name" value="UBQ"/>
    <property type="match status" value="1"/>
</dbReference>
<dbReference type="PANTHER" id="PTHR10677">
    <property type="entry name" value="UBIQUILIN"/>
    <property type="match status" value="1"/>
</dbReference>
<dbReference type="OrthoDB" id="267397at2759"/>
<dbReference type="PROSITE" id="PS50053">
    <property type="entry name" value="UBIQUITIN_2"/>
    <property type="match status" value="1"/>
</dbReference>
<feature type="domain" description="Ubiquitin-like" evidence="2">
    <location>
        <begin position="4"/>
        <end position="75"/>
    </location>
</feature>
<gene>
    <name evidence="3" type="ORF">AYI68_g4254</name>
</gene>
<dbReference type="CDD" id="cd16106">
    <property type="entry name" value="Ubl_Dsk2p_like"/>
    <property type="match status" value="1"/>
</dbReference>
<keyword evidence="4" id="KW-1185">Reference proteome</keyword>
<dbReference type="EMBL" id="LSSL01002289">
    <property type="protein sequence ID" value="OLY81638.1"/>
    <property type="molecule type" value="Genomic_DNA"/>
</dbReference>
<protein>
    <submittedName>
        <fullName evidence="3">Deubiquitination-protection protein dph1</fullName>
    </submittedName>
</protein>
<name>A0A1R0GXQ5_9FUNG</name>
<comment type="caution">
    <text evidence="3">The sequence shown here is derived from an EMBL/GenBank/DDBJ whole genome shotgun (WGS) entry which is preliminary data.</text>
</comment>
<reference evidence="3 4" key="1">
    <citation type="journal article" date="2016" name="Mol. Biol. Evol.">
        <title>Genome-Wide Survey of Gut Fungi (Harpellales) Reveals the First Horizontally Transferred Ubiquitin Gene from a Mosquito Host.</title>
        <authorList>
            <person name="Wang Y."/>
            <person name="White M.M."/>
            <person name="Kvist S."/>
            <person name="Moncalvo J.M."/>
        </authorList>
    </citation>
    <scope>NUCLEOTIDE SEQUENCE [LARGE SCALE GENOMIC DNA]</scope>
    <source>
        <strain evidence="3 4">ALG-7-W6</strain>
    </source>
</reference>
<dbReference type="Pfam" id="PF00240">
    <property type="entry name" value="ubiquitin"/>
    <property type="match status" value="1"/>
</dbReference>
<organism evidence="3 4">
    <name type="scientific">Smittium mucronatum</name>
    <dbReference type="NCBI Taxonomy" id="133383"/>
    <lineage>
        <taxon>Eukaryota</taxon>
        <taxon>Fungi</taxon>
        <taxon>Fungi incertae sedis</taxon>
        <taxon>Zoopagomycota</taxon>
        <taxon>Kickxellomycotina</taxon>
        <taxon>Harpellomycetes</taxon>
        <taxon>Harpellales</taxon>
        <taxon>Legeriomycetaceae</taxon>
        <taxon>Smittium</taxon>
    </lineage>
</organism>
<dbReference type="GO" id="GO:0031593">
    <property type="term" value="F:polyubiquitin modification-dependent protein binding"/>
    <property type="evidence" value="ECO:0007669"/>
    <property type="project" value="TreeGrafter"/>
</dbReference>
<dbReference type="PRINTS" id="PR00348">
    <property type="entry name" value="UBIQUITIN"/>
</dbReference>
<dbReference type="PANTHER" id="PTHR10677:SF3">
    <property type="entry name" value="FI07626P-RELATED"/>
    <property type="match status" value="1"/>
</dbReference>
<dbReference type="GO" id="GO:0006511">
    <property type="term" value="P:ubiquitin-dependent protein catabolic process"/>
    <property type="evidence" value="ECO:0007669"/>
    <property type="project" value="TreeGrafter"/>
</dbReference>
<dbReference type="SUPFAM" id="SSF54236">
    <property type="entry name" value="Ubiquitin-like"/>
    <property type="match status" value="1"/>
</dbReference>
<dbReference type="InterPro" id="IPR029071">
    <property type="entry name" value="Ubiquitin-like_domsf"/>
</dbReference>
<evidence type="ECO:0000259" key="2">
    <source>
        <dbReference type="PROSITE" id="PS50053"/>
    </source>
</evidence>
<feature type="non-terminal residue" evidence="3">
    <location>
        <position position="104"/>
    </location>
</feature>
<dbReference type="GO" id="GO:0005829">
    <property type="term" value="C:cytosol"/>
    <property type="evidence" value="ECO:0007669"/>
    <property type="project" value="TreeGrafter"/>
</dbReference>
<dbReference type="Gene3D" id="3.10.20.90">
    <property type="entry name" value="Phosphatidylinositol 3-kinase Catalytic Subunit, Chain A, domain 1"/>
    <property type="match status" value="1"/>
</dbReference>
<feature type="region of interest" description="Disordered" evidence="1">
    <location>
        <begin position="74"/>
        <end position="104"/>
    </location>
</feature>
<proteinExistence type="predicted"/>
<evidence type="ECO:0000256" key="1">
    <source>
        <dbReference type="SAM" id="MobiDB-lite"/>
    </source>
</evidence>
<dbReference type="InterPro" id="IPR019956">
    <property type="entry name" value="Ubiquitin_dom"/>
</dbReference>
<dbReference type="InterPro" id="IPR015496">
    <property type="entry name" value="Ubiquilin"/>
</dbReference>
<evidence type="ECO:0000313" key="4">
    <source>
        <dbReference type="Proteomes" id="UP000187455"/>
    </source>
</evidence>
<dbReference type="STRING" id="133383.A0A1R0GXQ5"/>
<evidence type="ECO:0000313" key="3">
    <source>
        <dbReference type="EMBL" id="OLY81638.1"/>
    </source>
</evidence>
<accession>A0A1R0GXQ5</accession>
<dbReference type="InterPro" id="IPR000626">
    <property type="entry name" value="Ubiquitin-like_dom"/>
</dbReference>
<dbReference type="Proteomes" id="UP000187455">
    <property type="component" value="Unassembled WGS sequence"/>
</dbReference>
<feature type="compositionally biased region" description="Polar residues" evidence="1">
    <location>
        <begin position="90"/>
        <end position="104"/>
    </location>
</feature>
<dbReference type="AlphaFoldDB" id="A0A1R0GXQ5"/>